<organism evidence="2 3">
    <name type="scientific">Mucuna pruriens</name>
    <name type="common">Velvet bean</name>
    <name type="synonym">Dolichos pruriens</name>
    <dbReference type="NCBI Taxonomy" id="157652"/>
    <lineage>
        <taxon>Eukaryota</taxon>
        <taxon>Viridiplantae</taxon>
        <taxon>Streptophyta</taxon>
        <taxon>Embryophyta</taxon>
        <taxon>Tracheophyta</taxon>
        <taxon>Spermatophyta</taxon>
        <taxon>Magnoliopsida</taxon>
        <taxon>eudicotyledons</taxon>
        <taxon>Gunneridae</taxon>
        <taxon>Pentapetalae</taxon>
        <taxon>rosids</taxon>
        <taxon>fabids</taxon>
        <taxon>Fabales</taxon>
        <taxon>Fabaceae</taxon>
        <taxon>Papilionoideae</taxon>
        <taxon>50 kb inversion clade</taxon>
        <taxon>NPAAA clade</taxon>
        <taxon>indigoferoid/millettioid clade</taxon>
        <taxon>Phaseoleae</taxon>
        <taxon>Mucuna</taxon>
    </lineage>
</organism>
<dbReference type="EMBL" id="QJKJ01013205">
    <property type="protein sequence ID" value="RDX66919.1"/>
    <property type="molecule type" value="Genomic_DNA"/>
</dbReference>
<proteinExistence type="predicted"/>
<evidence type="ECO:0000256" key="1">
    <source>
        <dbReference type="SAM" id="MobiDB-lite"/>
    </source>
</evidence>
<comment type="caution">
    <text evidence="2">The sequence shown here is derived from an EMBL/GenBank/DDBJ whole genome shotgun (WGS) entry which is preliminary data.</text>
</comment>
<keyword evidence="3" id="KW-1185">Reference proteome</keyword>
<evidence type="ECO:0000313" key="2">
    <source>
        <dbReference type="EMBL" id="RDX66919.1"/>
    </source>
</evidence>
<dbReference type="Proteomes" id="UP000257109">
    <property type="component" value="Unassembled WGS sequence"/>
</dbReference>
<dbReference type="AlphaFoldDB" id="A0A371ELV7"/>
<feature type="non-terminal residue" evidence="2">
    <location>
        <position position="1"/>
    </location>
</feature>
<feature type="compositionally biased region" description="Polar residues" evidence="1">
    <location>
        <begin position="61"/>
        <end position="71"/>
    </location>
</feature>
<accession>A0A371ELV7</accession>
<feature type="compositionally biased region" description="Basic and acidic residues" evidence="1">
    <location>
        <begin position="74"/>
        <end position="84"/>
    </location>
</feature>
<gene>
    <name evidence="2" type="ORF">CR513_54269</name>
</gene>
<sequence length="84" mass="9630">MQQKYKANPKKRRENTKETCDPENLLSQWWKLGLGDRETSNSIRGQGYLCHLHASQRSRVLGTRSTTNVGTQKYGHDIEGIGRN</sequence>
<name>A0A371ELV7_MUCPR</name>
<reference evidence="2" key="1">
    <citation type="submission" date="2018-05" db="EMBL/GenBank/DDBJ databases">
        <title>Draft genome of Mucuna pruriens seed.</title>
        <authorList>
            <person name="Nnadi N.E."/>
            <person name="Vos R."/>
            <person name="Hasami M.H."/>
            <person name="Devisetty U.K."/>
            <person name="Aguiy J.C."/>
        </authorList>
    </citation>
    <scope>NUCLEOTIDE SEQUENCE [LARGE SCALE GENOMIC DNA]</scope>
    <source>
        <strain evidence="2">JCA_2017</strain>
    </source>
</reference>
<feature type="region of interest" description="Disordered" evidence="1">
    <location>
        <begin position="1"/>
        <end position="20"/>
    </location>
</feature>
<evidence type="ECO:0000313" key="3">
    <source>
        <dbReference type="Proteomes" id="UP000257109"/>
    </source>
</evidence>
<protein>
    <submittedName>
        <fullName evidence="2">Uncharacterized protein</fullName>
    </submittedName>
</protein>
<feature type="region of interest" description="Disordered" evidence="1">
    <location>
        <begin position="61"/>
        <end position="84"/>
    </location>
</feature>